<dbReference type="PROSITE" id="PS51257">
    <property type="entry name" value="PROKAR_LIPOPROTEIN"/>
    <property type="match status" value="1"/>
</dbReference>
<feature type="transmembrane region" description="Helical" evidence="2">
    <location>
        <begin position="306"/>
        <end position="329"/>
    </location>
</feature>
<dbReference type="Proteomes" id="UP000829354">
    <property type="component" value="Chromosome X"/>
</dbReference>
<reference evidence="3 5" key="2">
    <citation type="submission" date="2022-05" db="EMBL/GenBank/DDBJ databases">
        <title>Chromosome-level reference genomes for two strains of Caenorhabditis briggsae: an improved platform for comparative genomics.</title>
        <authorList>
            <person name="Stevens L."/>
            <person name="Andersen E.C."/>
        </authorList>
    </citation>
    <scope>NUCLEOTIDE SEQUENCE [LARGE SCALE GENOMIC DNA]</scope>
    <source>
        <strain evidence="3">QX1410_ONT</strain>
        <tissue evidence="3">Whole-organism</tissue>
    </source>
</reference>
<dbReference type="Proteomes" id="UP000827892">
    <property type="component" value="Chromosome X"/>
</dbReference>
<feature type="compositionally biased region" description="Polar residues" evidence="1">
    <location>
        <begin position="424"/>
        <end position="437"/>
    </location>
</feature>
<name>A0AAE9FHN8_CAEBR</name>
<evidence type="ECO:0008006" key="7">
    <source>
        <dbReference type="Google" id="ProtNLM"/>
    </source>
</evidence>
<sequence>MEPSRIFNGASKVTILKHQLAYAAHSFIHSALGCCKMSNNSTNSTNTNSTDTNTTTTTTTTTLAPENTTEYLLQRCYESVLSDGQNDIVKYLMYFCGGWIIAWCIITMLVNICHKNTGHQRYVHFYEELSIILLAVCMCILNFIFNHKSKVCKFVAIFNHFFMCLTAAIFFAEALFASSMVHGKSDKNGSVPWILYYLFPIVLAVAPTLATFFTEEKYYGTAYLHCFADSTVDMFWGFVIPVWILLTIAGLKAQLACIACDRQQPSQDIYQCYWARRSVKSLVLISQYLFSIWLMILFAAEHQKLYVFILVTCMALLFGPALFVCHTYCHLNTCKKWAGNGCFASLYAMCPPKPSPPEKDEDEEEQKHKDAIPEKTPIDEPDPKNNNEPGSRNQSDSDDPHQYTPTKSGSPVPKQGPNKHTESQKFYSWLTDTNASGKSGDILFRPSVA</sequence>
<keyword evidence="2" id="KW-0472">Membrane</keyword>
<gene>
    <name evidence="3" type="ORF">L3Y34_013083</name>
    <name evidence="4" type="ORF">L5515_018931</name>
</gene>
<dbReference type="AlphaFoldDB" id="A0AAE9FHN8"/>
<feature type="region of interest" description="Disordered" evidence="1">
    <location>
        <begin position="354"/>
        <end position="449"/>
    </location>
</feature>
<evidence type="ECO:0000256" key="2">
    <source>
        <dbReference type="SAM" id="Phobius"/>
    </source>
</evidence>
<evidence type="ECO:0000256" key="1">
    <source>
        <dbReference type="SAM" id="MobiDB-lite"/>
    </source>
</evidence>
<keyword evidence="6" id="KW-1185">Reference proteome</keyword>
<dbReference type="Gene3D" id="1.20.1070.10">
    <property type="entry name" value="Rhodopsin 7-helix transmembrane proteins"/>
    <property type="match status" value="1"/>
</dbReference>
<feature type="compositionally biased region" description="Basic and acidic residues" evidence="1">
    <location>
        <begin position="365"/>
        <end position="385"/>
    </location>
</feature>
<evidence type="ECO:0000313" key="6">
    <source>
        <dbReference type="Proteomes" id="UP000829354"/>
    </source>
</evidence>
<evidence type="ECO:0000313" key="3">
    <source>
        <dbReference type="EMBL" id="ULT84200.1"/>
    </source>
</evidence>
<feature type="transmembrane region" description="Helical" evidence="2">
    <location>
        <begin position="234"/>
        <end position="260"/>
    </location>
</feature>
<proteinExistence type="predicted"/>
<feature type="transmembrane region" description="Helical" evidence="2">
    <location>
        <begin position="91"/>
        <end position="113"/>
    </location>
</feature>
<feature type="transmembrane region" description="Helical" evidence="2">
    <location>
        <begin position="281"/>
        <end position="300"/>
    </location>
</feature>
<keyword evidence="2" id="KW-0812">Transmembrane</keyword>
<evidence type="ECO:0000313" key="4">
    <source>
        <dbReference type="EMBL" id="UMM43442.1"/>
    </source>
</evidence>
<keyword evidence="2" id="KW-1133">Transmembrane helix</keyword>
<protein>
    <recommendedName>
        <fullName evidence="7">G-protein coupled receptors family 2 profile 2 domain-containing protein</fullName>
    </recommendedName>
</protein>
<organism evidence="4 6">
    <name type="scientific">Caenorhabditis briggsae</name>
    <dbReference type="NCBI Taxonomy" id="6238"/>
    <lineage>
        <taxon>Eukaryota</taxon>
        <taxon>Metazoa</taxon>
        <taxon>Ecdysozoa</taxon>
        <taxon>Nematoda</taxon>
        <taxon>Chromadorea</taxon>
        <taxon>Rhabditida</taxon>
        <taxon>Rhabditina</taxon>
        <taxon>Rhabditomorpha</taxon>
        <taxon>Rhabditoidea</taxon>
        <taxon>Rhabditidae</taxon>
        <taxon>Peloderinae</taxon>
        <taxon>Caenorhabditis</taxon>
    </lineage>
</organism>
<evidence type="ECO:0000313" key="5">
    <source>
        <dbReference type="Proteomes" id="UP000827892"/>
    </source>
</evidence>
<accession>A0AAE9FHN8</accession>
<reference evidence="4 6" key="1">
    <citation type="submission" date="2022-04" db="EMBL/GenBank/DDBJ databases">
        <title>Chromosome-level reference genomes for two strains of Caenorhabditis briggsae: an improved platform for comparative genomics.</title>
        <authorList>
            <person name="Stevens L."/>
            <person name="Andersen E."/>
        </authorList>
    </citation>
    <scope>NUCLEOTIDE SEQUENCE [LARGE SCALE GENOMIC DNA]</scope>
    <source>
        <strain evidence="4">VX34</strain>
        <tissue evidence="4">Whole-organism</tissue>
    </source>
</reference>
<feature type="transmembrane region" description="Helical" evidence="2">
    <location>
        <begin position="125"/>
        <end position="145"/>
    </location>
</feature>
<feature type="transmembrane region" description="Helical" evidence="2">
    <location>
        <begin position="193"/>
        <end position="214"/>
    </location>
</feature>
<feature type="transmembrane region" description="Helical" evidence="2">
    <location>
        <begin position="157"/>
        <end position="181"/>
    </location>
</feature>
<dbReference type="EMBL" id="CP092625">
    <property type="protein sequence ID" value="UMM43442.1"/>
    <property type="molecule type" value="Genomic_DNA"/>
</dbReference>
<dbReference type="EMBL" id="CP090896">
    <property type="protein sequence ID" value="ULT84200.1"/>
    <property type="molecule type" value="Genomic_DNA"/>
</dbReference>